<feature type="region of interest" description="Disordered" evidence="1">
    <location>
        <begin position="126"/>
        <end position="145"/>
    </location>
</feature>
<organism evidence="2 3">
    <name type="scientific">Diacronema lutheri</name>
    <name type="common">Unicellular marine alga</name>
    <name type="synonym">Monochrysis lutheri</name>
    <dbReference type="NCBI Taxonomy" id="2081491"/>
    <lineage>
        <taxon>Eukaryota</taxon>
        <taxon>Haptista</taxon>
        <taxon>Haptophyta</taxon>
        <taxon>Pavlovophyceae</taxon>
        <taxon>Pavlovales</taxon>
        <taxon>Pavlovaceae</taxon>
        <taxon>Diacronema</taxon>
    </lineage>
</organism>
<keyword evidence="3" id="KW-1185">Reference proteome</keyword>
<sequence length="301" mass="30904">MLLFGAGFAEDDQDGEVDESLAEEAEVGPPAMAASVSLWASAVHDSAVFNPAAHSWIIVPAEEQNAPAGAHALESAPAASQRVGAVEHNLQTENRLLAEIGMLAPVSALSALLPSPAASEIAHLVEGKRTTDAAPAPEREERELPDGVPAWTQALTALDGAMQASSRCKPVVAVHALTPALREQSSSDASFVHDVLEHDRASAPRAHAPPGGVGGCSGPGPEQQLSKQAAPPLGLFNNWHDPGWNQWKWLVVTNCATLLLGVYLGAHCASTPCSAASAASVGAASAVSSREGPSPASFRVA</sequence>
<dbReference type="Proteomes" id="UP000751190">
    <property type="component" value="Unassembled WGS sequence"/>
</dbReference>
<feature type="region of interest" description="Disordered" evidence="1">
    <location>
        <begin position="203"/>
        <end position="227"/>
    </location>
</feature>
<protein>
    <submittedName>
        <fullName evidence="2">Uncharacterized protein</fullName>
    </submittedName>
</protein>
<dbReference type="OrthoDB" id="10677637at2759"/>
<dbReference type="AlphaFoldDB" id="A0A8J6CKG4"/>
<proteinExistence type="predicted"/>
<accession>A0A8J6CKG4</accession>
<name>A0A8J6CKG4_DIALT</name>
<gene>
    <name evidence="2" type="ORF">KFE25_009474</name>
</gene>
<reference evidence="2" key="1">
    <citation type="submission" date="2021-05" db="EMBL/GenBank/DDBJ databases">
        <title>The genome of the haptophyte Pavlova lutheri (Diacronema luteri, Pavlovales) - a model for lipid biosynthesis in eukaryotic algae.</title>
        <authorList>
            <person name="Hulatt C.J."/>
            <person name="Posewitz M.C."/>
        </authorList>
    </citation>
    <scope>NUCLEOTIDE SEQUENCE</scope>
    <source>
        <strain evidence="2">NIVA-4/92</strain>
    </source>
</reference>
<comment type="caution">
    <text evidence="2">The sequence shown here is derived from an EMBL/GenBank/DDBJ whole genome shotgun (WGS) entry which is preliminary data.</text>
</comment>
<evidence type="ECO:0000313" key="3">
    <source>
        <dbReference type="Proteomes" id="UP000751190"/>
    </source>
</evidence>
<evidence type="ECO:0000313" key="2">
    <source>
        <dbReference type="EMBL" id="KAG8471053.1"/>
    </source>
</evidence>
<dbReference type="EMBL" id="JAGTXO010000001">
    <property type="protein sequence ID" value="KAG8471053.1"/>
    <property type="molecule type" value="Genomic_DNA"/>
</dbReference>
<evidence type="ECO:0000256" key="1">
    <source>
        <dbReference type="SAM" id="MobiDB-lite"/>
    </source>
</evidence>